<reference evidence="4 5" key="1">
    <citation type="journal article" date="2021" name="BMC Genomics">
        <title>Datura genome reveals duplications of psychoactive alkaloid biosynthetic genes and high mutation rate following tissue culture.</title>
        <authorList>
            <person name="Rajewski A."/>
            <person name="Carter-House D."/>
            <person name="Stajich J."/>
            <person name="Litt A."/>
        </authorList>
    </citation>
    <scope>NUCLEOTIDE SEQUENCE [LARGE SCALE GENOMIC DNA]</scope>
    <source>
        <strain evidence="4">AR-01</strain>
    </source>
</reference>
<feature type="signal peptide" evidence="2">
    <location>
        <begin position="1"/>
        <end position="16"/>
    </location>
</feature>
<dbReference type="InterPro" id="IPR027417">
    <property type="entry name" value="P-loop_NTPase"/>
</dbReference>
<dbReference type="SUPFAM" id="SSF52540">
    <property type="entry name" value="P-loop containing nucleoside triphosphate hydrolases"/>
    <property type="match status" value="1"/>
</dbReference>
<sequence length="162" mass="17289">MWWLMMYLVVVDGGSSCDGGVLVVGIGRSGSGGSDSVMDIIMTIKMIQTAQAYRQMSLLLRIPPGREAYPGDVFYLHSRLLERDAKLSSSLGEGIGESASCDGGVIGSRKLAEAKVRATAATGVSADIIIMMKVLSVVATDSSGWQRWWLPLSVVMACRGGW</sequence>
<comment type="similarity">
    <text evidence="1">Belongs to the ATPase alpha/beta chains family.</text>
</comment>
<evidence type="ECO:0000313" key="4">
    <source>
        <dbReference type="EMBL" id="MCD7472008.1"/>
    </source>
</evidence>
<evidence type="ECO:0000256" key="1">
    <source>
        <dbReference type="ARBA" id="ARBA00008936"/>
    </source>
</evidence>
<comment type="caution">
    <text evidence="4">The sequence shown here is derived from an EMBL/GenBank/DDBJ whole genome shotgun (WGS) entry which is preliminary data.</text>
</comment>
<name>A0ABS8TMD9_DATST</name>
<gene>
    <name evidence="4" type="ORF">HAX54_012830</name>
</gene>
<evidence type="ECO:0000256" key="2">
    <source>
        <dbReference type="SAM" id="SignalP"/>
    </source>
</evidence>
<keyword evidence="5" id="KW-1185">Reference proteome</keyword>
<accession>A0ABS8TMD9</accession>
<dbReference type="PANTHER" id="PTHR48082">
    <property type="entry name" value="ATP SYNTHASE SUBUNIT ALPHA, MITOCHONDRIAL"/>
    <property type="match status" value="1"/>
</dbReference>
<feature type="chain" id="PRO_5047409937" description="ATPase F1/V1/A1 complex alpha/beta subunit nucleotide-binding domain-containing protein" evidence="2">
    <location>
        <begin position="17"/>
        <end position="162"/>
    </location>
</feature>
<dbReference type="Proteomes" id="UP000823775">
    <property type="component" value="Unassembled WGS sequence"/>
</dbReference>
<protein>
    <recommendedName>
        <fullName evidence="3">ATPase F1/V1/A1 complex alpha/beta subunit nucleotide-binding domain-containing protein</fullName>
    </recommendedName>
</protein>
<dbReference type="InterPro" id="IPR000194">
    <property type="entry name" value="ATPase_F1/V1/A1_a/bsu_nucl-bd"/>
</dbReference>
<dbReference type="Gene3D" id="3.40.50.12240">
    <property type="match status" value="1"/>
</dbReference>
<evidence type="ECO:0000313" key="5">
    <source>
        <dbReference type="Proteomes" id="UP000823775"/>
    </source>
</evidence>
<dbReference type="PANTHER" id="PTHR48082:SF2">
    <property type="entry name" value="ATP SYNTHASE SUBUNIT ALPHA, MITOCHONDRIAL"/>
    <property type="match status" value="1"/>
</dbReference>
<feature type="domain" description="ATPase F1/V1/A1 complex alpha/beta subunit nucleotide-binding" evidence="3">
    <location>
        <begin position="41"/>
        <end position="90"/>
    </location>
</feature>
<evidence type="ECO:0000259" key="3">
    <source>
        <dbReference type="Pfam" id="PF00006"/>
    </source>
</evidence>
<dbReference type="InterPro" id="IPR005294">
    <property type="entry name" value="ATP_synth_F1_asu"/>
</dbReference>
<dbReference type="Pfam" id="PF00006">
    <property type="entry name" value="ATP-synt_ab"/>
    <property type="match status" value="1"/>
</dbReference>
<dbReference type="EMBL" id="JACEIK010001756">
    <property type="protein sequence ID" value="MCD7472008.1"/>
    <property type="molecule type" value="Genomic_DNA"/>
</dbReference>
<proteinExistence type="inferred from homology"/>
<keyword evidence="2" id="KW-0732">Signal</keyword>
<organism evidence="4 5">
    <name type="scientific">Datura stramonium</name>
    <name type="common">Jimsonweed</name>
    <name type="synonym">Common thornapple</name>
    <dbReference type="NCBI Taxonomy" id="4076"/>
    <lineage>
        <taxon>Eukaryota</taxon>
        <taxon>Viridiplantae</taxon>
        <taxon>Streptophyta</taxon>
        <taxon>Embryophyta</taxon>
        <taxon>Tracheophyta</taxon>
        <taxon>Spermatophyta</taxon>
        <taxon>Magnoliopsida</taxon>
        <taxon>eudicotyledons</taxon>
        <taxon>Gunneridae</taxon>
        <taxon>Pentapetalae</taxon>
        <taxon>asterids</taxon>
        <taxon>lamiids</taxon>
        <taxon>Solanales</taxon>
        <taxon>Solanaceae</taxon>
        <taxon>Solanoideae</taxon>
        <taxon>Datureae</taxon>
        <taxon>Datura</taxon>
    </lineage>
</organism>